<dbReference type="SMART" id="SM00904">
    <property type="entry name" value="Flavokinase"/>
    <property type="match status" value="1"/>
</dbReference>
<dbReference type="PANTHER" id="PTHR22749">
    <property type="entry name" value="RIBOFLAVIN KINASE/FMN ADENYLYLTRANSFERASE"/>
    <property type="match status" value="1"/>
</dbReference>
<reference evidence="17 18" key="1">
    <citation type="journal article" date="2011" name="Stand. Genomic Sci.">
        <title>Complete genome sequence of the gliding freshwater bacterium Fluviicola taffensis type strain (RW262).</title>
        <authorList>
            <person name="Woyke T."/>
            <person name="Chertkov O."/>
            <person name="Lapidus A."/>
            <person name="Nolan M."/>
            <person name="Lucas S."/>
            <person name="Del Rio T.G."/>
            <person name="Tice H."/>
            <person name="Cheng J.F."/>
            <person name="Tapia R."/>
            <person name="Han C."/>
            <person name="Goodwin L."/>
            <person name="Pitluck S."/>
            <person name="Liolios K."/>
            <person name="Pagani I."/>
            <person name="Ivanova N."/>
            <person name="Huntemann M."/>
            <person name="Mavromatis K."/>
            <person name="Mikhailova N."/>
            <person name="Pati A."/>
            <person name="Chen A."/>
            <person name="Palaniappan K."/>
            <person name="Land M."/>
            <person name="Hauser L."/>
            <person name="Brambilla E.M."/>
            <person name="Rohde M."/>
            <person name="Mwirichia R."/>
            <person name="Sikorski J."/>
            <person name="Tindall B.J."/>
            <person name="Goker M."/>
            <person name="Bristow J."/>
            <person name="Eisen J.A."/>
            <person name="Markowitz V."/>
            <person name="Hugenholtz P."/>
            <person name="Klenk H.P."/>
            <person name="Kyrpides N.C."/>
        </authorList>
    </citation>
    <scope>NUCLEOTIDE SEQUENCE [LARGE SCALE GENOMIC DNA]</scope>
    <source>
        <strain evidence="18">DSM 16823 / RW262 / RW262</strain>
    </source>
</reference>
<keyword evidence="11 15" id="KW-0067">ATP-binding</keyword>
<dbReference type="Pfam" id="PF01687">
    <property type="entry name" value="Flavokinase"/>
    <property type="match status" value="1"/>
</dbReference>
<dbReference type="Gene3D" id="2.40.30.30">
    <property type="entry name" value="Riboflavin kinase-like"/>
    <property type="match status" value="1"/>
</dbReference>
<dbReference type="Gene3D" id="3.40.50.620">
    <property type="entry name" value="HUPs"/>
    <property type="match status" value="1"/>
</dbReference>
<evidence type="ECO:0000256" key="15">
    <source>
        <dbReference type="PIRNR" id="PIRNR004491"/>
    </source>
</evidence>
<dbReference type="InterPro" id="IPR015864">
    <property type="entry name" value="FAD_synthase"/>
</dbReference>
<dbReference type="NCBIfam" id="NF004160">
    <property type="entry name" value="PRK05627.1-3"/>
    <property type="match status" value="1"/>
</dbReference>
<feature type="domain" description="Riboflavin kinase" evidence="16">
    <location>
        <begin position="183"/>
        <end position="309"/>
    </location>
</feature>
<evidence type="ECO:0000256" key="9">
    <source>
        <dbReference type="ARBA" id="ARBA00022777"/>
    </source>
</evidence>
<dbReference type="EC" id="2.7.1.26" evidence="15"/>
<evidence type="ECO:0000256" key="13">
    <source>
        <dbReference type="ARBA" id="ARBA00047880"/>
    </source>
</evidence>
<dbReference type="InterPro" id="IPR015865">
    <property type="entry name" value="Riboflavin_kinase_bac/euk"/>
</dbReference>
<sequence precursor="true">MRVVRQLNSEEKFNRPILTLGTYDGVHLGHQEIIRSLVEKARTENKESVLFTFDPHPRKVLYPESYSVKLIDTVDEKLEKLKELGLDTVILFPFTKEFSRLSAMEFVRDVLVNQIGVSEMHIGHDHHFGKNREGSFQELQELGELYDFSVFQLPAIFLEETAISSTKIRNAILDGNVEYANQLLGSSFVLQGKVVKGQQIGRTIGFPTANIDLDNTEKIVPKNGVYAAQVHIGSKSYHAVMNIGTRPTIANNGSVTIEVYLFDFNEDIYDQFIKVEVKQRIRDEQRFENIEDLKNQIQLDEISARNYFSSLI</sequence>
<dbReference type="CDD" id="cd02064">
    <property type="entry name" value="FAD_synthetase_N"/>
    <property type="match status" value="1"/>
</dbReference>
<keyword evidence="10 15" id="KW-0274">FAD</keyword>
<dbReference type="PANTHER" id="PTHR22749:SF6">
    <property type="entry name" value="RIBOFLAVIN KINASE"/>
    <property type="match status" value="1"/>
</dbReference>
<keyword evidence="7 15" id="KW-0548">Nucleotidyltransferase</keyword>
<dbReference type="GO" id="GO:0005524">
    <property type="term" value="F:ATP binding"/>
    <property type="evidence" value="ECO:0007669"/>
    <property type="project" value="UniProtKB-UniRule"/>
</dbReference>
<dbReference type="NCBIfam" id="NF004162">
    <property type="entry name" value="PRK05627.1-5"/>
    <property type="match status" value="1"/>
</dbReference>
<evidence type="ECO:0000256" key="2">
    <source>
        <dbReference type="ARBA" id="ARBA00004726"/>
    </source>
</evidence>
<dbReference type="SUPFAM" id="SSF82114">
    <property type="entry name" value="Riboflavin kinase-like"/>
    <property type="match status" value="1"/>
</dbReference>
<evidence type="ECO:0000259" key="16">
    <source>
        <dbReference type="SMART" id="SM00904"/>
    </source>
</evidence>
<dbReference type="HOGENOM" id="CLU_048437_0_2_10"/>
<dbReference type="InterPro" id="IPR023465">
    <property type="entry name" value="Riboflavin_kinase_dom_sf"/>
</dbReference>
<comment type="catalytic activity">
    <reaction evidence="13 15">
        <text>riboflavin + ATP = FMN + ADP + H(+)</text>
        <dbReference type="Rhea" id="RHEA:14357"/>
        <dbReference type="ChEBI" id="CHEBI:15378"/>
        <dbReference type="ChEBI" id="CHEBI:30616"/>
        <dbReference type="ChEBI" id="CHEBI:57986"/>
        <dbReference type="ChEBI" id="CHEBI:58210"/>
        <dbReference type="ChEBI" id="CHEBI:456216"/>
        <dbReference type="EC" id="2.7.1.26"/>
    </reaction>
</comment>
<comment type="similarity">
    <text evidence="15">Belongs to the ribF family.</text>
</comment>
<gene>
    <name evidence="17" type="ordered locus">Fluta_2093</name>
</gene>
<dbReference type="GO" id="GO:0003919">
    <property type="term" value="F:FMN adenylyltransferase activity"/>
    <property type="evidence" value="ECO:0007669"/>
    <property type="project" value="UniProtKB-UniRule"/>
</dbReference>
<protein>
    <recommendedName>
        <fullName evidence="15">Riboflavin biosynthesis protein</fullName>
    </recommendedName>
    <domain>
        <recommendedName>
            <fullName evidence="15">Riboflavin kinase</fullName>
            <ecNumber evidence="15">2.7.1.26</ecNumber>
        </recommendedName>
        <alternativeName>
            <fullName evidence="15">Flavokinase</fullName>
        </alternativeName>
    </domain>
    <domain>
        <recommendedName>
            <fullName evidence="15">FMN adenylyltransferase</fullName>
            <ecNumber evidence="15">2.7.7.2</ecNumber>
        </recommendedName>
        <alternativeName>
            <fullName evidence="15">FAD pyrophosphorylase</fullName>
        </alternativeName>
        <alternativeName>
            <fullName evidence="15">FAD synthase</fullName>
        </alternativeName>
    </domain>
</protein>
<comment type="pathway">
    <text evidence="3 15">Cofactor biosynthesis; FMN biosynthesis; FMN from riboflavin (ATP route): step 1/1.</text>
</comment>
<keyword evidence="6 15" id="KW-0808">Transferase</keyword>
<evidence type="ECO:0000256" key="14">
    <source>
        <dbReference type="ARBA" id="ARBA00049494"/>
    </source>
</evidence>
<evidence type="ECO:0000256" key="8">
    <source>
        <dbReference type="ARBA" id="ARBA00022741"/>
    </source>
</evidence>
<evidence type="ECO:0000256" key="3">
    <source>
        <dbReference type="ARBA" id="ARBA00005201"/>
    </source>
</evidence>
<dbReference type="STRING" id="755732.Fluta_2093"/>
<evidence type="ECO:0000256" key="1">
    <source>
        <dbReference type="ARBA" id="ARBA00002121"/>
    </source>
</evidence>
<comment type="catalytic activity">
    <reaction evidence="14 15">
        <text>FMN + ATP + H(+) = FAD + diphosphate</text>
        <dbReference type="Rhea" id="RHEA:17237"/>
        <dbReference type="ChEBI" id="CHEBI:15378"/>
        <dbReference type="ChEBI" id="CHEBI:30616"/>
        <dbReference type="ChEBI" id="CHEBI:33019"/>
        <dbReference type="ChEBI" id="CHEBI:57692"/>
        <dbReference type="ChEBI" id="CHEBI:58210"/>
        <dbReference type="EC" id="2.7.7.2"/>
    </reaction>
</comment>
<evidence type="ECO:0000256" key="7">
    <source>
        <dbReference type="ARBA" id="ARBA00022695"/>
    </source>
</evidence>
<evidence type="ECO:0000256" key="11">
    <source>
        <dbReference type="ARBA" id="ARBA00022840"/>
    </source>
</evidence>
<reference evidence="18" key="2">
    <citation type="submission" date="2011-02" db="EMBL/GenBank/DDBJ databases">
        <title>The complete genome of Fluviicola taffensis DSM 16823.</title>
        <authorList>
            <consortium name="US DOE Joint Genome Institute (JGI-PGF)"/>
            <person name="Lucas S."/>
            <person name="Copeland A."/>
            <person name="Lapidus A."/>
            <person name="Bruce D."/>
            <person name="Goodwin L."/>
            <person name="Pitluck S."/>
            <person name="Kyrpides N."/>
            <person name="Mavromatis K."/>
            <person name="Ivanova N."/>
            <person name="Mikhailova N."/>
            <person name="Pagani I."/>
            <person name="Chertkov O."/>
            <person name="Detter J.C."/>
            <person name="Han C."/>
            <person name="Tapia R."/>
            <person name="Land M."/>
            <person name="Hauser L."/>
            <person name="Markowitz V."/>
            <person name="Cheng J.-F."/>
            <person name="Hugenholtz P."/>
            <person name="Woyke T."/>
            <person name="Wu D."/>
            <person name="Tindall B."/>
            <person name="Pomrenke H.G."/>
            <person name="Brambilla E."/>
            <person name="Klenk H.-P."/>
            <person name="Eisen J.A."/>
        </authorList>
    </citation>
    <scope>NUCLEOTIDE SEQUENCE [LARGE SCALE GENOMIC DNA]</scope>
    <source>
        <strain evidence="18">DSM 16823 / RW262 / RW262</strain>
    </source>
</reference>
<accession>F2I9C2</accession>
<dbReference type="InterPro" id="IPR023468">
    <property type="entry name" value="Riboflavin_kinase"/>
</dbReference>
<evidence type="ECO:0000256" key="10">
    <source>
        <dbReference type="ARBA" id="ARBA00022827"/>
    </source>
</evidence>
<dbReference type="Proteomes" id="UP000007463">
    <property type="component" value="Chromosome"/>
</dbReference>
<dbReference type="SUPFAM" id="SSF52374">
    <property type="entry name" value="Nucleotidylyl transferase"/>
    <property type="match status" value="1"/>
</dbReference>
<keyword evidence="5 15" id="KW-0288">FMN</keyword>
<dbReference type="eggNOG" id="COG0196">
    <property type="taxonomic scope" value="Bacteria"/>
</dbReference>
<dbReference type="GO" id="GO:0009398">
    <property type="term" value="P:FMN biosynthetic process"/>
    <property type="evidence" value="ECO:0007669"/>
    <property type="project" value="UniProtKB-UniRule"/>
</dbReference>
<keyword evidence="4 15" id="KW-0285">Flavoprotein</keyword>
<dbReference type="GO" id="GO:0009231">
    <property type="term" value="P:riboflavin biosynthetic process"/>
    <property type="evidence" value="ECO:0007669"/>
    <property type="project" value="InterPro"/>
</dbReference>
<comment type="function">
    <text evidence="1">Catalyzes the phosphorylation of riboflavin to FMN followed by the adenylation of FMN to FAD.</text>
</comment>
<evidence type="ECO:0000256" key="5">
    <source>
        <dbReference type="ARBA" id="ARBA00022643"/>
    </source>
</evidence>
<evidence type="ECO:0000256" key="12">
    <source>
        <dbReference type="ARBA" id="ARBA00023268"/>
    </source>
</evidence>
<keyword evidence="9 15" id="KW-0418">Kinase</keyword>
<dbReference type="EC" id="2.7.7.2" evidence="15"/>
<dbReference type="AlphaFoldDB" id="F2I9C2"/>
<organism evidence="17 18">
    <name type="scientific">Fluviicola taffensis (strain DSM 16823 / NCIMB 13979 / RW262)</name>
    <dbReference type="NCBI Taxonomy" id="755732"/>
    <lineage>
        <taxon>Bacteria</taxon>
        <taxon>Pseudomonadati</taxon>
        <taxon>Bacteroidota</taxon>
        <taxon>Flavobacteriia</taxon>
        <taxon>Flavobacteriales</taxon>
        <taxon>Crocinitomicaceae</taxon>
        <taxon>Fluviicola</taxon>
    </lineage>
</organism>
<dbReference type="GO" id="GO:0008531">
    <property type="term" value="F:riboflavin kinase activity"/>
    <property type="evidence" value="ECO:0007669"/>
    <property type="project" value="UniProtKB-UniRule"/>
</dbReference>
<dbReference type="FunFam" id="3.40.50.620:FF:000021">
    <property type="entry name" value="Riboflavin biosynthesis protein"/>
    <property type="match status" value="1"/>
</dbReference>
<dbReference type="InterPro" id="IPR014729">
    <property type="entry name" value="Rossmann-like_a/b/a_fold"/>
</dbReference>
<dbReference type="Pfam" id="PF06574">
    <property type="entry name" value="FAD_syn"/>
    <property type="match status" value="1"/>
</dbReference>
<dbReference type="OrthoDB" id="9803667at2"/>
<dbReference type="PIRSF" id="PIRSF004491">
    <property type="entry name" value="FAD_Synth"/>
    <property type="match status" value="1"/>
</dbReference>
<keyword evidence="18" id="KW-1185">Reference proteome</keyword>
<dbReference type="UniPathway" id="UPA00277">
    <property type="reaction ID" value="UER00407"/>
</dbReference>
<evidence type="ECO:0000313" key="17">
    <source>
        <dbReference type="EMBL" id="AEA44079.1"/>
    </source>
</evidence>
<evidence type="ECO:0000256" key="6">
    <source>
        <dbReference type="ARBA" id="ARBA00022679"/>
    </source>
</evidence>
<dbReference type="FunFam" id="2.40.30.30:FF:000003">
    <property type="entry name" value="Riboflavin biosynthesis protein"/>
    <property type="match status" value="1"/>
</dbReference>
<evidence type="ECO:0000256" key="4">
    <source>
        <dbReference type="ARBA" id="ARBA00022630"/>
    </source>
</evidence>
<dbReference type="RefSeq" id="WP_013686849.1">
    <property type="nucleotide sequence ID" value="NC_015321.1"/>
</dbReference>
<proteinExistence type="inferred from homology"/>
<dbReference type="EMBL" id="CP002542">
    <property type="protein sequence ID" value="AEA44079.1"/>
    <property type="molecule type" value="Genomic_DNA"/>
</dbReference>
<dbReference type="UniPathway" id="UPA00276">
    <property type="reaction ID" value="UER00406"/>
</dbReference>
<keyword evidence="12" id="KW-0511">Multifunctional enzyme</keyword>
<comment type="pathway">
    <text evidence="2 15">Cofactor biosynthesis; FAD biosynthesis; FAD from FMN: step 1/1.</text>
</comment>
<dbReference type="InterPro" id="IPR002606">
    <property type="entry name" value="Riboflavin_kinase_bac"/>
</dbReference>
<name>F2I9C2_FLUTR</name>
<keyword evidence="8 15" id="KW-0547">Nucleotide-binding</keyword>
<evidence type="ECO:0000313" key="18">
    <source>
        <dbReference type="Proteomes" id="UP000007463"/>
    </source>
</evidence>
<dbReference type="NCBIfam" id="TIGR00083">
    <property type="entry name" value="ribF"/>
    <property type="match status" value="1"/>
</dbReference>
<dbReference type="GO" id="GO:0006747">
    <property type="term" value="P:FAD biosynthetic process"/>
    <property type="evidence" value="ECO:0007669"/>
    <property type="project" value="UniProtKB-UniRule"/>
</dbReference>
<dbReference type="KEGG" id="fte:Fluta_2093"/>